<proteinExistence type="predicted"/>
<comment type="caution">
    <text evidence="1">The sequence shown here is derived from an EMBL/GenBank/DDBJ whole genome shotgun (WGS) entry which is preliminary data.</text>
</comment>
<dbReference type="Proteomes" id="UP000053612">
    <property type="component" value="Unassembled WGS sequence"/>
</dbReference>
<dbReference type="EMBL" id="LKLS01000044">
    <property type="protein sequence ID" value="KSU21233.1"/>
    <property type="molecule type" value="Genomic_DNA"/>
</dbReference>
<evidence type="ECO:0000313" key="2">
    <source>
        <dbReference type="Proteomes" id="UP000053612"/>
    </source>
</evidence>
<evidence type="ECO:0000313" key="1">
    <source>
        <dbReference type="EMBL" id="KSU21233.1"/>
    </source>
</evidence>
<organism evidence="1 2">
    <name type="scientific">Lactococcus lactis subsp. lactis</name>
    <name type="common">Streptococcus lactis</name>
    <dbReference type="NCBI Taxonomy" id="1360"/>
    <lineage>
        <taxon>Bacteria</taxon>
        <taxon>Bacillati</taxon>
        <taxon>Bacillota</taxon>
        <taxon>Bacilli</taxon>
        <taxon>Lactobacillales</taxon>
        <taxon>Streptococcaceae</taxon>
        <taxon>Lactococcus</taxon>
    </lineage>
</organism>
<protein>
    <submittedName>
        <fullName evidence="1">Uncharacterized protein</fullName>
    </submittedName>
</protein>
<accession>A0A0V8E6U7</accession>
<gene>
    <name evidence="1" type="ORF">LMG9449_0517</name>
</gene>
<dbReference type="PATRIC" id="fig|1360.109.peg.1862"/>
<dbReference type="RefSeq" id="WP_058224600.1">
    <property type="nucleotide sequence ID" value="NZ_LKLS01000044.1"/>
</dbReference>
<dbReference type="AlphaFoldDB" id="A0A0V8E6U7"/>
<reference evidence="2" key="1">
    <citation type="submission" date="2015-10" db="EMBL/GenBank/DDBJ databases">
        <title>Draft Genome Sequences of 11 Lactococcus lactis subspecies cremoris strains.</title>
        <authorList>
            <person name="Wels M."/>
            <person name="Backus L."/>
            <person name="Boekhorst J."/>
            <person name="Dijkstra A."/>
            <person name="Beerthuizen M."/>
            <person name="Kelly W."/>
            <person name="Siezen R."/>
            <person name="Bachmann H."/>
            <person name="Van Hijum S."/>
        </authorList>
    </citation>
    <scope>NUCLEOTIDE SEQUENCE [LARGE SCALE GENOMIC DNA]</scope>
    <source>
        <strain evidence="2">LMG9449</strain>
    </source>
</reference>
<name>A0A0V8E6U7_LACLL</name>
<sequence length="87" mass="10473">METATRNGRTVRLIPTPVGHKLQDIDVDYKKLYEQAVAQASRFSQEYCDETAEKRYWYQRAMENEVYREAWEREHRFDNIDLITVAK</sequence>